<dbReference type="Proteomes" id="UP001595453">
    <property type="component" value="Unassembled WGS sequence"/>
</dbReference>
<evidence type="ECO:0000313" key="1">
    <source>
        <dbReference type="EMBL" id="MFC3032429.1"/>
    </source>
</evidence>
<dbReference type="InterPro" id="IPR027417">
    <property type="entry name" value="P-loop_NTPase"/>
</dbReference>
<organism evidence="1 2">
    <name type="scientific">Pseudoalteromonas fenneropenaei</name>
    <dbReference type="NCBI Taxonomy" id="1737459"/>
    <lineage>
        <taxon>Bacteria</taxon>
        <taxon>Pseudomonadati</taxon>
        <taxon>Pseudomonadota</taxon>
        <taxon>Gammaproteobacteria</taxon>
        <taxon>Alteromonadales</taxon>
        <taxon>Pseudoalteromonadaceae</taxon>
        <taxon>Pseudoalteromonas</taxon>
    </lineage>
</organism>
<dbReference type="GO" id="GO:0016301">
    <property type="term" value="F:kinase activity"/>
    <property type="evidence" value="ECO:0007669"/>
    <property type="project" value="UniProtKB-KW"/>
</dbReference>
<reference evidence="2" key="1">
    <citation type="journal article" date="2019" name="Int. J. Syst. Evol. Microbiol.">
        <title>The Global Catalogue of Microorganisms (GCM) 10K type strain sequencing project: providing services to taxonomists for standard genome sequencing and annotation.</title>
        <authorList>
            <consortium name="The Broad Institute Genomics Platform"/>
            <consortium name="The Broad Institute Genome Sequencing Center for Infectious Disease"/>
            <person name="Wu L."/>
            <person name="Ma J."/>
        </authorList>
    </citation>
    <scope>NUCLEOTIDE SEQUENCE [LARGE SCALE GENOMIC DNA]</scope>
    <source>
        <strain evidence="2">KCTC 42730</strain>
    </source>
</reference>
<keyword evidence="1" id="KW-0808">Transferase</keyword>
<keyword evidence="2" id="KW-1185">Reference proteome</keyword>
<gene>
    <name evidence="1" type="ORF">ACFOEE_07860</name>
</gene>
<dbReference type="PANTHER" id="PTHR10285">
    <property type="entry name" value="URIDINE KINASE"/>
    <property type="match status" value="1"/>
</dbReference>
<keyword evidence="1" id="KW-0418">Kinase</keyword>
<protein>
    <submittedName>
        <fullName evidence="1">Kinase</fullName>
    </submittedName>
</protein>
<dbReference type="SUPFAM" id="SSF52540">
    <property type="entry name" value="P-loop containing nucleoside triphosphate hydrolases"/>
    <property type="match status" value="1"/>
</dbReference>
<accession>A0ABV7CID8</accession>
<proteinExistence type="predicted"/>
<name>A0ABV7CID8_9GAMM</name>
<evidence type="ECO:0000313" key="2">
    <source>
        <dbReference type="Proteomes" id="UP001595453"/>
    </source>
</evidence>
<comment type="caution">
    <text evidence="1">The sequence shown here is derived from an EMBL/GenBank/DDBJ whole genome shotgun (WGS) entry which is preliminary data.</text>
</comment>
<dbReference type="Gene3D" id="3.40.50.300">
    <property type="entry name" value="P-loop containing nucleotide triphosphate hydrolases"/>
    <property type="match status" value="1"/>
</dbReference>
<sequence length="279" mass="31870">MNSVWQQDFLKQHQLPQSYLPAALKIAARLEQERQRNIDKPWLLAINGAQGSGKSTLAAWLQCYWQQQGIDVAVVSLDDYYLNPLARRVLAEQQHILLRQRGVPGTHDVERALRDFKAFKAGQAVAWPQFDKSLDSPIADRPARQTSIVIFEGWCVATPAQPEAELLLPVNALESQQDATGTWRHFVNQQLATSYGTWFDMCDYLVYLQIDSFQRVLAWRTLQEQQLRARTGRGMSDAEVADFIQLFERLTLHAMRTLPTQANLVIALDSQHQMQLKAQ</sequence>
<dbReference type="RefSeq" id="WP_377122906.1">
    <property type="nucleotide sequence ID" value="NZ_JBHRSD010000011.1"/>
</dbReference>
<dbReference type="EMBL" id="JBHRSD010000011">
    <property type="protein sequence ID" value="MFC3032429.1"/>
    <property type="molecule type" value="Genomic_DNA"/>
</dbReference>